<gene>
    <name evidence="2" type="ORF">PISL3812_04495</name>
</gene>
<organism evidence="2 3">
    <name type="scientific">Talaromyces islandicus</name>
    <name type="common">Penicillium islandicum</name>
    <dbReference type="NCBI Taxonomy" id="28573"/>
    <lineage>
        <taxon>Eukaryota</taxon>
        <taxon>Fungi</taxon>
        <taxon>Dikarya</taxon>
        <taxon>Ascomycota</taxon>
        <taxon>Pezizomycotina</taxon>
        <taxon>Eurotiomycetes</taxon>
        <taxon>Eurotiomycetidae</taxon>
        <taxon>Eurotiales</taxon>
        <taxon>Trichocomaceae</taxon>
        <taxon>Talaromyces</taxon>
        <taxon>Talaromyces sect. Islandici</taxon>
    </lineage>
</organism>
<proteinExistence type="predicted"/>
<evidence type="ECO:0000313" key="3">
    <source>
        <dbReference type="Proteomes" id="UP000054383"/>
    </source>
</evidence>
<protein>
    <submittedName>
        <fullName evidence="2">Uncharacterized protein</fullName>
    </submittedName>
</protein>
<reference evidence="2 3" key="1">
    <citation type="submission" date="2015-04" db="EMBL/GenBank/DDBJ databases">
        <authorList>
            <person name="Syromyatnikov M.Y."/>
            <person name="Popov V.N."/>
        </authorList>
    </citation>
    <scope>NUCLEOTIDE SEQUENCE [LARGE SCALE GENOMIC DNA]</scope>
    <source>
        <strain evidence="2">WF-38-12</strain>
    </source>
</reference>
<dbReference type="Proteomes" id="UP000054383">
    <property type="component" value="Unassembled WGS sequence"/>
</dbReference>
<dbReference type="AlphaFoldDB" id="A0A0U1LVP4"/>
<feature type="chain" id="PRO_5006711283" evidence="1">
    <location>
        <begin position="21"/>
        <end position="116"/>
    </location>
</feature>
<sequence length="116" mass="12108">MVCIKPMITLAILGTSFVASQPVQDGLETRQTGCDAKSAAENPEAFNATSIDEINLDNPGVETVYEGGAPNDAISAIKENLHGSVANLVIANAPKLVIIVTILMPPVSYCALKVVN</sequence>
<evidence type="ECO:0000313" key="2">
    <source>
        <dbReference type="EMBL" id="CRG87477.1"/>
    </source>
</evidence>
<name>A0A0U1LVP4_TALIS</name>
<keyword evidence="1" id="KW-0732">Signal</keyword>
<keyword evidence="3" id="KW-1185">Reference proteome</keyword>
<feature type="signal peptide" evidence="1">
    <location>
        <begin position="1"/>
        <end position="20"/>
    </location>
</feature>
<evidence type="ECO:0000256" key="1">
    <source>
        <dbReference type="SAM" id="SignalP"/>
    </source>
</evidence>
<dbReference type="EMBL" id="CVMT01000003">
    <property type="protein sequence ID" value="CRG87477.1"/>
    <property type="molecule type" value="Genomic_DNA"/>
</dbReference>
<accession>A0A0U1LVP4</accession>